<evidence type="ECO:0000313" key="5">
    <source>
        <dbReference type="Proteomes" id="UP000183413"/>
    </source>
</evidence>
<dbReference type="PANTHER" id="PTHR30204:SF97">
    <property type="entry name" value="MERR FAMILY REGULATORY PROTEIN"/>
    <property type="match status" value="1"/>
</dbReference>
<accession>A0A1I5EK46</accession>
<evidence type="ECO:0000313" key="4">
    <source>
        <dbReference type="EMBL" id="SFO11902.1"/>
    </source>
</evidence>
<dbReference type="AlphaFoldDB" id="A0A1I5EK46"/>
<sequence>MSELSISELRARTGLASSALRFYERKGLLHATRRAGGKRIYDEDAVEQVALIDLLKRAGFSLSEIAALVGPTGRTAPDWRDAASAKLRELDDRIHQIQQAQKALRHALDCEHDRLDDCPVHHRILQAHAKALATAAKTTSPTPNR</sequence>
<dbReference type="EMBL" id="FOVH01000004">
    <property type="protein sequence ID" value="SFO11902.1"/>
    <property type="molecule type" value="Genomic_DNA"/>
</dbReference>
<evidence type="ECO:0000256" key="1">
    <source>
        <dbReference type="ARBA" id="ARBA00023125"/>
    </source>
</evidence>
<dbReference type="PROSITE" id="PS50937">
    <property type="entry name" value="HTH_MERR_2"/>
    <property type="match status" value="1"/>
</dbReference>
<feature type="domain" description="HTH merR-type" evidence="3">
    <location>
        <begin position="3"/>
        <end position="71"/>
    </location>
</feature>
<dbReference type="InterPro" id="IPR047057">
    <property type="entry name" value="MerR_fam"/>
</dbReference>
<dbReference type="Proteomes" id="UP000183413">
    <property type="component" value="Unassembled WGS sequence"/>
</dbReference>
<dbReference type="GO" id="GO:0003677">
    <property type="term" value="F:DNA binding"/>
    <property type="evidence" value="ECO:0007669"/>
    <property type="project" value="UniProtKB-KW"/>
</dbReference>
<name>A0A1I5EK46_9ACTN</name>
<proteinExistence type="predicted"/>
<keyword evidence="5" id="KW-1185">Reference proteome</keyword>
<dbReference type="InParanoid" id="A0A1I5EK46"/>
<dbReference type="GO" id="GO:0003700">
    <property type="term" value="F:DNA-binding transcription factor activity"/>
    <property type="evidence" value="ECO:0007669"/>
    <property type="project" value="InterPro"/>
</dbReference>
<organism evidence="4 5">
    <name type="scientific">Actinomadura madurae</name>
    <dbReference type="NCBI Taxonomy" id="1993"/>
    <lineage>
        <taxon>Bacteria</taxon>
        <taxon>Bacillati</taxon>
        <taxon>Actinomycetota</taxon>
        <taxon>Actinomycetes</taxon>
        <taxon>Streptosporangiales</taxon>
        <taxon>Thermomonosporaceae</taxon>
        <taxon>Actinomadura</taxon>
    </lineage>
</organism>
<dbReference type="SUPFAM" id="SSF46955">
    <property type="entry name" value="Putative DNA-binding domain"/>
    <property type="match status" value="1"/>
</dbReference>
<dbReference type="SMART" id="SM00422">
    <property type="entry name" value="HTH_MERR"/>
    <property type="match status" value="1"/>
</dbReference>
<dbReference type="Gene3D" id="1.10.1660.10">
    <property type="match status" value="1"/>
</dbReference>
<dbReference type="InterPro" id="IPR000551">
    <property type="entry name" value="MerR-type_HTH_dom"/>
</dbReference>
<gene>
    <name evidence="4" type="ORF">SAMN04489713_104161</name>
</gene>
<dbReference type="PANTHER" id="PTHR30204">
    <property type="entry name" value="REDOX-CYCLING DRUG-SENSING TRANSCRIPTIONAL ACTIVATOR SOXR"/>
    <property type="match status" value="1"/>
</dbReference>
<dbReference type="STRING" id="1993.SAMN04489713_104161"/>
<protein>
    <submittedName>
        <fullName evidence="4">DNA-binding transcriptional regulator, MerR family</fullName>
    </submittedName>
</protein>
<reference evidence="4 5" key="1">
    <citation type="submission" date="2016-10" db="EMBL/GenBank/DDBJ databases">
        <authorList>
            <person name="de Groot N.N."/>
        </authorList>
    </citation>
    <scope>NUCLEOTIDE SEQUENCE [LARGE SCALE GENOMIC DNA]</scope>
    <source>
        <strain evidence="4 5">DSM 43067</strain>
    </source>
</reference>
<keyword evidence="2" id="KW-0175">Coiled coil</keyword>
<keyword evidence="1 4" id="KW-0238">DNA-binding</keyword>
<evidence type="ECO:0000259" key="3">
    <source>
        <dbReference type="PROSITE" id="PS50937"/>
    </source>
</evidence>
<dbReference type="InterPro" id="IPR009061">
    <property type="entry name" value="DNA-bd_dom_put_sf"/>
</dbReference>
<dbReference type="Pfam" id="PF13411">
    <property type="entry name" value="MerR_1"/>
    <property type="match status" value="1"/>
</dbReference>
<feature type="coiled-coil region" evidence="2">
    <location>
        <begin position="80"/>
        <end position="107"/>
    </location>
</feature>
<dbReference type="eggNOG" id="COG0789">
    <property type="taxonomic scope" value="Bacteria"/>
</dbReference>
<dbReference type="RefSeq" id="WP_075021046.1">
    <property type="nucleotide sequence ID" value="NZ_FOVH01000004.1"/>
</dbReference>
<evidence type="ECO:0000256" key="2">
    <source>
        <dbReference type="SAM" id="Coils"/>
    </source>
</evidence>
<dbReference type="PRINTS" id="PR00040">
    <property type="entry name" value="HTHMERR"/>
</dbReference>